<dbReference type="GO" id="GO:0016052">
    <property type="term" value="P:carbohydrate catabolic process"/>
    <property type="evidence" value="ECO:0007669"/>
    <property type="project" value="TreeGrafter"/>
</dbReference>
<dbReference type="SUPFAM" id="SSF51445">
    <property type="entry name" value="(Trans)glycosidases"/>
    <property type="match status" value="1"/>
</dbReference>
<keyword evidence="6" id="KW-1185">Reference proteome</keyword>
<dbReference type="Proteomes" id="UP000187651">
    <property type="component" value="Unassembled WGS sequence"/>
</dbReference>
<evidence type="ECO:0000256" key="1">
    <source>
        <dbReference type="ARBA" id="ARBA00010646"/>
    </source>
</evidence>
<dbReference type="InterPro" id="IPR017853">
    <property type="entry name" value="GH"/>
</dbReference>
<evidence type="ECO:0000259" key="4">
    <source>
        <dbReference type="Pfam" id="PF16403"/>
    </source>
</evidence>
<evidence type="ECO:0000313" key="5">
    <source>
        <dbReference type="EMBL" id="SDM87731.1"/>
    </source>
</evidence>
<organism evidence="5 6">
    <name type="scientific">Lachnospira pectinoschiza</name>
    <dbReference type="NCBI Taxonomy" id="28052"/>
    <lineage>
        <taxon>Bacteria</taxon>
        <taxon>Bacillati</taxon>
        <taxon>Bacillota</taxon>
        <taxon>Clostridia</taxon>
        <taxon>Lachnospirales</taxon>
        <taxon>Lachnospiraceae</taxon>
        <taxon>Lachnospira</taxon>
    </lineage>
</organism>
<keyword evidence="3" id="KW-0472">Membrane</keyword>
<sequence length="418" mass="46210">MGKKIKDKFKAIFGRFVASKKAIVITVVTGLAVIGVITTFAVLAVNARNKNTEIASEEITEVIETEVSTEEPSLETVETETESTTEEVTTQETTTETAAAVVAASNYIQVTNKTGSPSLDYDTTGPVFLSSDEVSVVVGSDFNLDQLVSYGDYYDACPNLSYSGYVDTNTLGSYSIVAKLTDASGNETTKNMTINVVSSKPSETDNRTRINYSDFMATYAADNVHFGIDVSRWQGTIDFNAVKAAGAEFVIIRIGGWDGSELYRDSCYDYNIKAAKEAGLKVGVYFHSNDNTVSGMTTHSQQLLSMLDGVELDFPVAFDWESWSRFQKYNMSFQTLNQLFYTFHDTLAAGGYSTMLYSSKYYLENFWDNVYNYPVWLANYVTHTSYAGSYSIWQVNNIGRIDGVGGDVDLDIYYGSFN</sequence>
<dbReference type="Pfam" id="PF16403">
    <property type="entry name" value="Bact_surface_Ig-like"/>
    <property type="match status" value="1"/>
</dbReference>
<feature type="domain" description="Pesticidal crystal protein Cry22Aa Ig-like" evidence="4">
    <location>
        <begin position="131"/>
        <end position="196"/>
    </location>
</feature>
<comment type="similarity">
    <text evidence="1">Belongs to the glycosyl hydrolase 25 family.</text>
</comment>
<protein>
    <submittedName>
        <fullName evidence="5">Lyzozyme M1 (1,4-beta-N-acetylmuramidase), GH25 family</fullName>
    </submittedName>
</protein>
<feature type="region of interest" description="Disordered" evidence="2">
    <location>
        <begin position="68"/>
        <end position="92"/>
    </location>
</feature>
<evidence type="ECO:0000256" key="2">
    <source>
        <dbReference type="SAM" id="MobiDB-lite"/>
    </source>
</evidence>
<accession>A0A1G9WTY3</accession>
<proteinExistence type="inferred from homology"/>
<dbReference type="GO" id="GO:0016998">
    <property type="term" value="P:cell wall macromolecule catabolic process"/>
    <property type="evidence" value="ECO:0007669"/>
    <property type="project" value="InterPro"/>
</dbReference>
<dbReference type="Gene3D" id="3.20.20.80">
    <property type="entry name" value="Glycosidases"/>
    <property type="match status" value="1"/>
</dbReference>
<dbReference type="AlphaFoldDB" id="A0A1G9WTY3"/>
<dbReference type="Gene3D" id="2.60.40.10">
    <property type="entry name" value="Immunoglobulins"/>
    <property type="match status" value="1"/>
</dbReference>
<dbReference type="PANTHER" id="PTHR34135:SF2">
    <property type="entry name" value="LYSOZYME"/>
    <property type="match status" value="1"/>
</dbReference>
<keyword evidence="3" id="KW-1133">Transmembrane helix</keyword>
<dbReference type="GO" id="GO:0003796">
    <property type="term" value="F:lysozyme activity"/>
    <property type="evidence" value="ECO:0007669"/>
    <property type="project" value="InterPro"/>
</dbReference>
<dbReference type="InterPro" id="IPR032179">
    <property type="entry name" value="Cry22Aa_Ig-like"/>
</dbReference>
<dbReference type="GO" id="GO:0009253">
    <property type="term" value="P:peptidoglycan catabolic process"/>
    <property type="evidence" value="ECO:0007669"/>
    <property type="project" value="InterPro"/>
</dbReference>
<dbReference type="EMBL" id="FNHZ01000003">
    <property type="protein sequence ID" value="SDM87731.1"/>
    <property type="molecule type" value="Genomic_DNA"/>
</dbReference>
<dbReference type="PROSITE" id="PS51904">
    <property type="entry name" value="GLYCOSYL_HYDROL_F25_2"/>
    <property type="match status" value="1"/>
</dbReference>
<feature type="transmembrane region" description="Helical" evidence="3">
    <location>
        <begin position="21"/>
        <end position="45"/>
    </location>
</feature>
<gene>
    <name evidence="5" type="ORF">SAMN05216544_1337</name>
</gene>
<evidence type="ECO:0000256" key="3">
    <source>
        <dbReference type="SAM" id="Phobius"/>
    </source>
</evidence>
<dbReference type="OrthoDB" id="9765879at2"/>
<dbReference type="PANTHER" id="PTHR34135">
    <property type="entry name" value="LYSOZYME"/>
    <property type="match status" value="1"/>
</dbReference>
<dbReference type="InterPro" id="IPR013783">
    <property type="entry name" value="Ig-like_fold"/>
</dbReference>
<name>A0A1G9WTY3_9FIRM</name>
<reference evidence="6" key="1">
    <citation type="submission" date="2016-10" db="EMBL/GenBank/DDBJ databases">
        <authorList>
            <person name="Varghese N."/>
            <person name="Submissions S."/>
        </authorList>
    </citation>
    <scope>NUCLEOTIDE SEQUENCE [LARGE SCALE GENOMIC DNA]</scope>
    <source>
        <strain evidence="6">M83</strain>
    </source>
</reference>
<dbReference type="InterPro" id="IPR002053">
    <property type="entry name" value="Glyco_hydro_25"/>
</dbReference>
<dbReference type="RefSeq" id="WP_074521486.1">
    <property type="nucleotide sequence ID" value="NZ_FNHZ01000003.1"/>
</dbReference>
<evidence type="ECO:0000313" key="6">
    <source>
        <dbReference type="Proteomes" id="UP000187651"/>
    </source>
</evidence>
<feature type="compositionally biased region" description="Acidic residues" evidence="2">
    <location>
        <begin position="68"/>
        <end position="85"/>
    </location>
</feature>
<dbReference type="Pfam" id="PF01183">
    <property type="entry name" value="Glyco_hydro_25"/>
    <property type="match status" value="1"/>
</dbReference>
<keyword evidence="3" id="KW-0812">Transmembrane</keyword>